<evidence type="ECO:0000313" key="3">
    <source>
        <dbReference type="Proteomes" id="UP000598996"/>
    </source>
</evidence>
<comment type="caution">
    <text evidence="2">The sequence shown here is derived from an EMBL/GenBank/DDBJ whole genome shotgun (WGS) entry which is preliminary data.</text>
</comment>
<dbReference type="Pfam" id="PF10137">
    <property type="entry name" value="CAP12-PCTIR_TIR"/>
    <property type="match status" value="1"/>
</dbReference>
<accession>A0ABS1VGU5</accession>
<evidence type="ECO:0000313" key="2">
    <source>
        <dbReference type="EMBL" id="MBL7253928.1"/>
    </source>
</evidence>
<gene>
    <name evidence="2" type="ORF">JKJ07_06355</name>
</gene>
<dbReference type="EMBL" id="JAENHO010000002">
    <property type="protein sequence ID" value="MBL7253928.1"/>
    <property type="molecule type" value="Genomic_DNA"/>
</dbReference>
<organism evidence="2 3">
    <name type="scientific">Paractinoplanes lichenicola</name>
    <dbReference type="NCBI Taxonomy" id="2802976"/>
    <lineage>
        <taxon>Bacteria</taxon>
        <taxon>Bacillati</taxon>
        <taxon>Actinomycetota</taxon>
        <taxon>Actinomycetes</taxon>
        <taxon>Micromonosporales</taxon>
        <taxon>Micromonosporaceae</taxon>
        <taxon>Paractinoplanes</taxon>
    </lineage>
</organism>
<keyword evidence="3" id="KW-1185">Reference proteome</keyword>
<reference evidence="2 3" key="1">
    <citation type="submission" date="2021-01" db="EMBL/GenBank/DDBJ databases">
        <title>Actinoplanes sp. nov. LDG1-01 isolated from lichen.</title>
        <authorList>
            <person name="Saeng-In P."/>
            <person name="Phongsopitanun W."/>
            <person name="Kanchanasin P."/>
            <person name="Yuki M."/>
            <person name="Kudo T."/>
            <person name="Ohkuma M."/>
            <person name="Tanasupawat S."/>
        </authorList>
    </citation>
    <scope>NUCLEOTIDE SEQUENCE [LARGE SCALE GENOMIC DNA]</scope>
    <source>
        <strain evidence="2 3">LDG1-01</strain>
    </source>
</reference>
<proteinExistence type="predicted"/>
<evidence type="ECO:0000259" key="1">
    <source>
        <dbReference type="Pfam" id="PF10137"/>
    </source>
</evidence>
<dbReference type="Proteomes" id="UP000598996">
    <property type="component" value="Unassembled WGS sequence"/>
</dbReference>
<name>A0ABS1VGU5_9ACTN</name>
<sequence>MGLDNKDLIRLFLALKEQVKGAAGESGESAVDVSYGHQFNALAVAARERASIQIPAARVLEPPRVADLVSQINFATTVLGLDERAVEGKEEVSAKPRIFIGCSVEGLTYAKLIQLQLASATHTTIWNQGVFGLSKGTLETLVAQCRSYDYAVLVLTPDDMRVKREQPGQVPRDNVVFELGLFMGALGRERVFMVVQEGTELPTDMAGITPATFDATDSTNLVSALGPVTTMLEISMGLIR</sequence>
<feature type="domain" description="CD-NTase-associated protein 12/Pycsar effector protein TIR" evidence="1">
    <location>
        <begin position="97"/>
        <end position="214"/>
    </location>
</feature>
<dbReference type="InterPro" id="IPR019302">
    <property type="entry name" value="CAP12/PCTIR_TIR_dom"/>
</dbReference>
<protein>
    <submittedName>
        <fullName evidence="2">Nucleotide-binding protein</fullName>
    </submittedName>
</protein>
<dbReference type="RefSeq" id="WP_202990294.1">
    <property type="nucleotide sequence ID" value="NZ_JAENHO010000002.1"/>
</dbReference>